<reference evidence="1 2" key="1">
    <citation type="journal article" date="2014" name="Antonie Van Leeuwenhoek">
        <title>Hyphomonas beringensis sp. nov. and Hyphomonas chukchiensis sp. nov., isolated from surface seawater of the Bering Sea and Chukchi Sea.</title>
        <authorList>
            <person name="Li C."/>
            <person name="Lai Q."/>
            <person name="Li G."/>
            <person name="Dong C."/>
            <person name="Wang J."/>
            <person name="Liao Y."/>
            <person name="Shao Z."/>
        </authorList>
    </citation>
    <scope>NUCLEOTIDE SEQUENCE [LARGE SCALE GENOMIC DNA]</scope>
    <source>
        <strain evidence="1 2">22II1-22F38</strain>
    </source>
</reference>
<dbReference type="EMBL" id="AWFH01000039">
    <property type="protein sequence ID" value="KCZ59525.1"/>
    <property type="molecule type" value="Genomic_DNA"/>
</dbReference>
<proteinExistence type="predicted"/>
<protein>
    <recommendedName>
        <fullName evidence="3">IS3 family transposase</fullName>
    </recommendedName>
</protein>
<evidence type="ECO:0000313" key="2">
    <source>
        <dbReference type="Proteomes" id="UP000024547"/>
    </source>
</evidence>
<comment type="caution">
    <text evidence="1">The sequence shown here is derived from an EMBL/GenBank/DDBJ whole genome shotgun (WGS) entry which is preliminary data.</text>
</comment>
<dbReference type="Proteomes" id="UP000024547">
    <property type="component" value="Unassembled WGS sequence"/>
</dbReference>
<keyword evidence="2" id="KW-1185">Reference proteome</keyword>
<evidence type="ECO:0008006" key="3">
    <source>
        <dbReference type="Google" id="ProtNLM"/>
    </source>
</evidence>
<dbReference type="STRING" id="1280948.HY36_17845"/>
<dbReference type="eggNOG" id="COG2963">
    <property type="taxonomic scope" value="Bacteria"/>
</dbReference>
<gene>
    <name evidence="1" type="ORF">HY36_17845</name>
</gene>
<name>A0A059DZI1_9PROT</name>
<evidence type="ECO:0000313" key="1">
    <source>
        <dbReference type="EMBL" id="KCZ59525.1"/>
    </source>
</evidence>
<organism evidence="1 2">
    <name type="scientific">Hyphomonas atlantica</name>
    <dbReference type="NCBI Taxonomy" id="1280948"/>
    <lineage>
        <taxon>Bacteria</taxon>
        <taxon>Pseudomonadati</taxon>
        <taxon>Pseudomonadota</taxon>
        <taxon>Alphaproteobacteria</taxon>
        <taxon>Hyphomonadales</taxon>
        <taxon>Hyphomonadaceae</taxon>
        <taxon>Hyphomonas</taxon>
    </lineage>
</organism>
<dbReference type="PATRIC" id="fig|1280948.3.peg.2571"/>
<dbReference type="AlphaFoldDB" id="A0A059DZI1"/>
<sequence length="36" mass="4421">MKRLRELEEENSRLKRIVADLTLDREILQDVIKRKL</sequence>
<accession>A0A059DZI1</accession>